<evidence type="ECO:0000313" key="1">
    <source>
        <dbReference type="EMBL" id="GAH35907.1"/>
    </source>
</evidence>
<organism evidence="1">
    <name type="scientific">marine sediment metagenome</name>
    <dbReference type="NCBI Taxonomy" id="412755"/>
    <lineage>
        <taxon>unclassified sequences</taxon>
        <taxon>metagenomes</taxon>
        <taxon>ecological metagenomes</taxon>
    </lineage>
</organism>
<reference evidence="1" key="1">
    <citation type="journal article" date="2014" name="Front. Microbiol.">
        <title>High frequency of phylogenetically diverse reductive dehalogenase-homologous genes in deep subseafloor sedimentary metagenomes.</title>
        <authorList>
            <person name="Kawai M."/>
            <person name="Futagami T."/>
            <person name="Toyoda A."/>
            <person name="Takaki Y."/>
            <person name="Nishi S."/>
            <person name="Hori S."/>
            <person name="Arai W."/>
            <person name="Tsubouchi T."/>
            <person name="Morono Y."/>
            <person name="Uchiyama I."/>
            <person name="Ito T."/>
            <person name="Fujiyama A."/>
            <person name="Inagaki F."/>
            <person name="Takami H."/>
        </authorList>
    </citation>
    <scope>NUCLEOTIDE SEQUENCE</scope>
    <source>
        <strain evidence="1">Expedition CK06-06</strain>
    </source>
</reference>
<gene>
    <name evidence="1" type="ORF">S03H2_25792</name>
</gene>
<accession>X1ETI9</accession>
<sequence>VYVHQVQDDLRINCITMTTDIETLTKSLYHKQNVARDTITTHALNQAHGIPMYSQYSSVIDTELEKPKASMSKVRSKKQ</sequence>
<protein>
    <submittedName>
        <fullName evidence="1">Uncharacterized protein</fullName>
    </submittedName>
</protein>
<dbReference type="EMBL" id="BARU01014709">
    <property type="protein sequence ID" value="GAH35907.1"/>
    <property type="molecule type" value="Genomic_DNA"/>
</dbReference>
<proteinExistence type="predicted"/>
<dbReference type="AlphaFoldDB" id="X1ETI9"/>
<comment type="caution">
    <text evidence="1">The sequence shown here is derived from an EMBL/GenBank/DDBJ whole genome shotgun (WGS) entry which is preliminary data.</text>
</comment>
<feature type="non-terminal residue" evidence="1">
    <location>
        <position position="1"/>
    </location>
</feature>
<name>X1ETI9_9ZZZZ</name>